<evidence type="ECO:0000256" key="4">
    <source>
        <dbReference type="ARBA" id="ARBA00022932"/>
    </source>
</evidence>
<dbReference type="InterPro" id="IPR023211">
    <property type="entry name" value="DNA_pol_palm_dom_sf"/>
</dbReference>
<keyword evidence="5" id="KW-0812">Transmembrane</keyword>
<proteinExistence type="predicted"/>
<comment type="caution">
    <text evidence="6">The sequence shown here is derived from an EMBL/GenBank/DDBJ whole genome shotgun (WGS) entry which is preliminary data.</text>
</comment>
<evidence type="ECO:0000256" key="2">
    <source>
        <dbReference type="ARBA" id="ARBA00022679"/>
    </source>
</evidence>
<accession>A0A9W4WX52</accession>
<dbReference type="EC" id="2.7.7.7" evidence="1"/>
<dbReference type="Gene3D" id="3.90.1600.10">
    <property type="entry name" value="Palm domain of DNA polymerase"/>
    <property type="match status" value="1"/>
</dbReference>
<evidence type="ECO:0000256" key="3">
    <source>
        <dbReference type="ARBA" id="ARBA00022695"/>
    </source>
</evidence>
<keyword evidence="5" id="KW-0472">Membrane</keyword>
<dbReference type="PANTHER" id="PTHR10322">
    <property type="entry name" value="DNA POLYMERASE CATALYTIC SUBUNIT"/>
    <property type="match status" value="1"/>
</dbReference>
<keyword evidence="5" id="KW-1133">Transmembrane helix</keyword>
<dbReference type="OrthoDB" id="6755010at2759"/>
<gene>
    <name evidence="6" type="ORF">FWILDA_LOCUS15933</name>
</gene>
<evidence type="ECO:0000313" key="7">
    <source>
        <dbReference type="Proteomes" id="UP001153678"/>
    </source>
</evidence>
<name>A0A9W4WX52_9GLOM</name>
<dbReference type="InterPro" id="IPR050240">
    <property type="entry name" value="DNA_pol_type-B"/>
</dbReference>
<keyword evidence="3" id="KW-0548">Nucleotidyltransferase</keyword>
<evidence type="ECO:0000313" key="6">
    <source>
        <dbReference type="EMBL" id="CAI2193154.1"/>
    </source>
</evidence>
<dbReference type="Proteomes" id="UP001153678">
    <property type="component" value="Unassembled WGS sequence"/>
</dbReference>
<dbReference type="GO" id="GO:0006261">
    <property type="term" value="P:DNA-templated DNA replication"/>
    <property type="evidence" value="ECO:0007669"/>
    <property type="project" value="TreeGrafter"/>
</dbReference>
<organism evidence="6 7">
    <name type="scientific">Funneliformis geosporum</name>
    <dbReference type="NCBI Taxonomy" id="1117311"/>
    <lineage>
        <taxon>Eukaryota</taxon>
        <taxon>Fungi</taxon>
        <taxon>Fungi incertae sedis</taxon>
        <taxon>Mucoromycota</taxon>
        <taxon>Glomeromycotina</taxon>
        <taxon>Glomeromycetes</taxon>
        <taxon>Glomerales</taxon>
        <taxon>Glomeraceae</taxon>
        <taxon>Funneliformis</taxon>
    </lineage>
</organism>
<evidence type="ECO:0000256" key="1">
    <source>
        <dbReference type="ARBA" id="ARBA00012417"/>
    </source>
</evidence>
<evidence type="ECO:0000256" key="5">
    <source>
        <dbReference type="SAM" id="Phobius"/>
    </source>
</evidence>
<dbReference type="Gene3D" id="1.10.132.60">
    <property type="entry name" value="DNA polymerase family B, C-terminal domain"/>
    <property type="match status" value="1"/>
</dbReference>
<dbReference type="EMBL" id="CAMKVN010009154">
    <property type="protein sequence ID" value="CAI2193154.1"/>
    <property type="molecule type" value="Genomic_DNA"/>
</dbReference>
<dbReference type="AlphaFoldDB" id="A0A9W4WX52"/>
<dbReference type="PANTHER" id="PTHR10322:SF23">
    <property type="entry name" value="DNA POLYMERASE DELTA CATALYTIC SUBUNIT"/>
    <property type="match status" value="1"/>
</dbReference>
<protein>
    <recommendedName>
        <fullName evidence="1">DNA-directed DNA polymerase</fullName>
        <ecNumber evidence="1">2.7.7.7</ecNumber>
    </recommendedName>
</protein>
<sequence length="274" mass="31707">AKNIVKHSDEGEKDLEKKEYISSPIKVKINAEDDFTSSFLKLLAYVSLFDTHYRANEMKVQNLLDIYAIKRDLVISTRIPKNIEKGKYPDAYIFSPKKGIENEKPVKGLDFASLYPTCKTTIAEKYNLNLIAEFVSKKGFGIKYGILILCILPAWIGIIRNVMKPSSERNFPKKRTRLKWIKSGTSYLKIAYEEVLFSICFTGKKKYFRVGHEDIVNFKLKKLFMKGIETVKQGKSQLLKFIGEKIMREAIDINNMCPIHKIVENTFRETQNKE</sequence>
<dbReference type="InterPro" id="IPR043502">
    <property type="entry name" value="DNA/RNA_pol_sf"/>
</dbReference>
<keyword evidence="2" id="KW-0808">Transferase</keyword>
<dbReference type="SUPFAM" id="SSF56672">
    <property type="entry name" value="DNA/RNA polymerases"/>
    <property type="match status" value="1"/>
</dbReference>
<feature type="transmembrane region" description="Helical" evidence="5">
    <location>
        <begin position="144"/>
        <end position="163"/>
    </location>
</feature>
<dbReference type="GO" id="GO:0003887">
    <property type="term" value="F:DNA-directed DNA polymerase activity"/>
    <property type="evidence" value="ECO:0007669"/>
    <property type="project" value="UniProtKB-KW"/>
</dbReference>
<feature type="non-terminal residue" evidence="6">
    <location>
        <position position="274"/>
    </location>
</feature>
<keyword evidence="7" id="KW-1185">Reference proteome</keyword>
<dbReference type="InterPro" id="IPR042087">
    <property type="entry name" value="DNA_pol_B_thumb"/>
</dbReference>
<reference evidence="6" key="1">
    <citation type="submission" date="2022-08" db="EMBL/GenBank/DDBJ databases">
        <authorList>
            <person name="Kallberg Y."/>
            <person name="Tangrot J."/>
            <person name="Rosling A."/>
        </authorList>
    </citation>
    <scope>NUCLEOTIDE SEQUENCE</scope>
    <source>
        <strain evidence="6">Wild A</strain>
    </source>
</reference>
<keyword evidence="4" id="KW-0239">DNA-directed DNA polymerase</keyword>